<feature type="transmembrane region" description="Helical" evidence="7">
    <location>
        <begin position="95"/>
        <end position="116"/>
    </location>
</feature>
<comment type="similarity">
    <text evidence="2">Belongs to the major facilitator superfamily. Sugar transporter (TC 2.A.1.1) family.</text>
</comment>
<name>A0A370TKF9_9HELO</name>
<dbReference type="PANTHER" id="PTHR48022:SF11">
    <property type="entry name" value="MONOSACCHARIDE TRANSPORTER (HXT8), PUTATIVE (AFU_ORTHOLOGUE AFUA_2G08120)-RELATED"/>
    <property type="match status" value="1"/>
</dbReference>
<dbReference type="Gene3D" id="1.20.1250.20">
    <property type="entry name" value="MFS general substrate transporter like domains"/>
    <property type="match status" value="1"/>
</dbReference>
<evidence type="ECO:0000256" key="1">
    <source>
        <dbReference type="ARBA" id="ARBA00004141"/>
    </source>
</evidence>
<dbReference type="InterPro" id="IPR020846">
    <property type="entry name" value="MFS_dom"/>
</dbReference>
<reference evidence="9 10" key="1">
    <citation type="journal article" date="2018" name="IMA Fungus">
        <title>IMA Genome-F 9: Draft genome sequence of Annulohypoxylon stygium, Aspergillus mulundensis, Berkeleyomyces basicola (syn. Thielaviopsis basicola), Ceratocystis smalleyi, two Cercospora beticola strains, Coleophoma cylindrospora, Fusarium fracticaudum, Phialophora cf. hyalina, and Morchella septimelata.</title>
        <authorList>
            <person name="Wingfield B.D."/>
            <person name="Bills G.F."/>
            <person name="Dong Y."/>
            <person name="Huang W."/>
            <person name="Nel W.J."/>
            <person name="Swalarsk-Parry B.S."/>
            <person name="Vaghefi N."/>
            <person name="Wilken P.M."/>
            <person name="An Z."/>
            <person name="de Beer Z.W."/>
            <person name="De Vos L."/>
            <person name="Chen L."/>
            <person name="Duong T.A."/>
            <person name="Gao Y."/>
            <person name="Hammerbacher A."/>
            <person name="Kikkert J.R."/>
            <person name="Li Y."/>
            <person name="Li H."/>
            <person name="Li K."/>
            <person name="Li Q."/>
            <person name="Liu X."/>
            <person name="Ma X."/>
            <person name="Naidoo K."/>
            <person name="Pethybridge S.J."/>
            <person name="Sun J."/>
            <person name="Steenkamp E.T."/>
            <person name="van der Nest M.A."/>
            <person name="van Wyk S."/>
            <person name="Wingfield M.J."/>
            <person name="Xiong C."/>
            <person name="Yue Q."/>
            <person name="Zhang X."/>
        </authorList>
    </citation>
    <scope>NUCLEOTIDE SEQUENCE [LARGE SCALE GENOMIC DNA]</scope>
    <source>
        <strain evidence="9 10">BP 5553</strain>
    </source>
</reference>
<dbReference type="GeneID" id="43599473"/>
<evidence type="ECO:0000256" key="3">
    <source>
        <dbReference type="ARBA" id="ARBA00022692"/>
    </source>
</evidence>
<dbReference type="InterPro" id="IPR050360">
    <property type="entry name" value="MFS_Sugar_Transporters"/>
</dbReference>
<evidence type="ECO:0000259" key="8">
    <source>
        <dbReference type="PROSITE" id="PS50850"/>
    </source>
</evidence>
<dbReference type="OrthoDB" id="6612291at2759"/>
<feature type="transmembrane region" description="Helical" evidence="7">
    <location>
        <begin position="29"/>
        <end position="48"/>
    </location>
</feature>
<comment type="caution">
    <text evidence="9">The sequence shown here is derived from an EMBL/GenBank/DDBJ whole genome shotgun (WGS) entry which is preliminary data.</text>
</comment>
<dbReference type="InterPro" id="IPR005828">
    <property type="entry name" value="MFS_sugar_transport-like"/>
</dbReference>
<dbReference type="PANTHER" id="PTHR48022">
    <property type="entry name" value="PLASTIDIC GLUCOSE TRANSPORTER 4"/>
    <property type="match status" value="1"/>
</dbReference>
<keyword evidence="4 7" id="KW-1133">Transmembrane helix</keyword>
<dbReference type="Pfam" id="PF00083">
    <property type="entry name" value="Sugar_tr"/>
    <property type="match status" value="1"/>
</dbReference>
<dbReference type="Proteomes" id="UP000254866">
    <property type="component" value="Unassembled WGS sequence"/>
</dbReference>
<dbReference type="GO" id="GO:0005351">
    <property type="term" value="F:carbohydrate:proton symporter activity"/>
    <property type="evidence" value="ECO:0007669"/>
    <property type="project" value="TreeGrafter"/>
</dbReference>
<accession>A0A370TKF9</accession>
<dbReference type="GO" id="GO:0016020">
    <property type="term" value="C:membrane"/>
    <property type="evidence" value="ECO:0007669"/>
    <property type="project" value="UniProtKB-SubCell"/>
</dbReference>
<evidence type="ECO:0000256" key="5">
    <source>
        <dbReference type="ARBA" id="ARBA00023136"/>
    </source>
</evidence>
<evidence type="ECO:0000256" key="7">
    <source>
        <dbReference type="SAM" id="Phobius"/>
    </source>
</evidence>
<dbReference type="RefSeq" id="XP_031868668.1">
    <property type="nucleotide sequence ID" value="XM_032015247.1"/>
</dbReference>
<sequence length="238" mass="25898">MFASESSGVLVIYNYSVIIYTDLGYSGSIPLLLSAAYVSCAAIGNYFCSLMIDRVGRVRLLCIGLAGCLVCLCFEATIVAQYAGTDDVAGLRAGVFFLFFYISFYGTCIDATTYVYCSEIFPTHIRPIGMGFSGAILFLTTIPYLEAAPTAFAIIGWKYYLVFIVITAIMVPLIYCYFPEGLSLEEINEVFGDDVAVHLAHFSDEKVKRDVAVGINNNSSTPSSQKTESEGPSAVHIQ</sequence>
<dbReference type="EMBL" id="NPIC01000005">
    <property type="protein sequence ID" value="RDL36012.1"/>
    <property type="molecule type" value="Genomic_DNA"/>
</dbReference>
<gene>
    <name evidence="9" type="ORF">BP5553_06624</name>
</gene>
<feature type="transmembrane region" description="Helical" evidence="7">
    <location>
        <begin position="157"/>
        <end position="178"/>
    </location>
</feature>
<evidence type="ECO:0000256" key="6">
    <source>
        <dbReference type="SAM" id="MobiDB-lite"/>
    </source>
</evidence>
<dbReference type="PROSITE" id="PS50850">
    <property type="entry name" value="MFS"/>
    <property type="match status" value="1"/>
</dbReference>
<evidence type="ECO:0000313" key="10">
    <source>
        <dbReference type="Proteomes" id="UP000254866"/>
    </source>
</evidence>
<protein>
    <recommendedName>
        <fullName evidence="8">Major facilitator superfamily (MFS) profile domain-containing protein</fullName>
    </recommendedName>
</protein>
<feature type="region of interest" description="Disordered" evidence="6">
    <location>
        <begin position="216"/>
        <end position="238"/>
    </location>
</feature>
<keyword evidence="10" id="KW-1185">Reference proteome</keyword>
<evidence type="ECO:0000256" key="4">
    <source>
        <dbReference type="ARBA" id="ARBA00022989"/>
    </source>
</evidence>
<dbReference type="AlphaFoldDB" id="A0A370TKF9"/>
<dbReference type="InterPro" id="IPR036259">
    <property type="entry name" value="MFS_trans_sf"/>
</dbReference>
<feature type="transmembrane region" description="Helical" evidence="7">
    <location>
        <begin position="60"/>
        <end position="83"/>
    </location>
</feature>
<keyword evidence="5 7" id="KW-0472">Membrane</keyword>
<proteinExistence type="inferred from homology"/>
<evidence type="ECO:0000256" key="2">
    <source>
        <dbReference type="ARBA" id="ARBA00010992"/>
    </source>
</evidence>
<comment type="subcellular location">
    <subcellularLocation>
        <location evidence="1">Membrane</location>
        <topology evidence="1">Multi-pass membrane protein</topology>
    </subcellularLocation>
</comment>
<feature type="domain" description="Major facilitator superfamily (MFS) profile" evidence="8">
    <location>
        <begin position="1"/>
        <end position="182"/>
    </location>
</feature>
<keyword evidence="3 7" id="KW-0812">Transmembrane</keyword>
<feature type="compositionally biased region" description="Polar residues" evidence="6">
    <location>
        <begin position="216"/>
        <end position="226"/>
    </location>
</feature>
<feature type="transmembrane region" description="Helical" evidence="7">
    <location>
        <begin position="128"/>
        <end position="145"/>
    </location>
</feature>
<dbReference type="SUPFAM" id="SSF103473">
    <property type="entry name" value="MFS general substrate transporter"/>
    <property type="match status" value="1"/>
</dbReference>
<evidence type="ECO:0000313" key="9">
    <source>
        <dbReference type="EMBL" id="RDL36012.1"/>
    </source>
</evidence>
<organism evidence="9 10">
    <name type="scientific">Venustampulla echinocandica</name>
    <dbReference type="NCBI Taxonomy" id="2656787"/>
    <lineage>
        <taxon>Eukaryota</taxon>
        <taxon>Fungi</taxon>
        <taxon>Dikarya</taxon>
        <taxon>Ascomycota</taxon>
        <taxon>Pezizomycotina</taxon>
        <taxon>Leotiomycetes</taxon>
        <taxon>Helotiales</taxon>
        <taxon>Pleuroascaceae</taxon>
        <taxon>Venustampulla</taxon>
    </lineage>
</organism>